<evidence type="ECO:0000256" key="1">
    <source>
        <dbReference type="ARBA" id="ARBA00004651"/>
    </source>
</evidence>
<keyword evidence="3" id="KW-1003">Cell membrane</keyword>
<keyword evidence="5 7" id="KW-1133">Transmembrane helix</keyword>
<feature type="transmembrane region" description="Helical" evidence="7">
    <location>
        <begin position="59"/>
        <end position="81"/>
    </location>
</feature>
<dbReference type="Proteomes" id="UP000187158">
    <property type="component" value="Unassembled WGS sequence"/>
</dbReference>
<dbReference type="Pfam" id="PF20730">
    <property type="entry name" value="YetF_N"/>
    <property type="match status" value="1"/>
</dbReference>
<comment type="similarity">
    <text evidence="2">Belongs to the UPF0702 family.</text>
</comment>
<dbReference type="PANTHER" id="PTHR34582:SF7">
    <property type="entry name" value="UPF0702 TRANSMEMBRANE PROTEIN YDFS"/>
    <property type="match status" value="1"/>
</dbReference>
<dbReference type="InterPro" id="IPR048454">
    <property type="entry name" value="YetF_N"/>
</dbReference>
<evidence type="ECO:0000259" key="8">
    <source>
        <dbReference type="Pfam" id="PF04239"/>
    </source>
</evidence>
<organism evidence="10 11">
    <name type="scientific">Paenibacillus odorifer</name>
    <dbReference type="NCBI Taxonomy" id="189426"/>
    <lineage>
        <taxon>Bacteria</taxon>
        <taxon>Bacillati</taxon>
        <taxon>Bacillota</taxon>
        <taxon>Bacilli</taxon>
        <taxon>Bacillales</taxon>
        <taxon>Paenibacillaceae</taxon>
        <taxon>Paenibacillus</taxon>
    </lineage>
</organism>
<evidence type="ECO:0008006" key="12">
    <source>
        <dbReference type="Google" id="ProtNLM"/>
    </source>
</evidence>
<feature type="domain" description="YetF C-terminal" evidence="8">
    <location>
        <begin position="82"/>
        <end position="211"/>
    </location>
</feature>
<evidence type="ECO:0000313" key="10">
    <source>
        <dbReference type="EMBL" id="OMD21188.1"/>
    </source>
</evidence>
<feature type="domain" description="YetF-like N-terminal transmembrane" evidence="9">
    <location>
        <begin position="4"/>
        <end position="78"/>
    </location>
</feature>
<evidence type="ECO:0000256" key="2">
    <source>
        <dbReference type="ARBA" id="ARBA00006448"/>
    </source>
</evidence>
<dbReference type="InterPro" id="IPR007353">
    <property type="entry name" value="DUF421"/>
</dbReference>
<accession>A0ABX3GKS5</accession>
<evidence type="ECO:0000256" key="7">
    <source>
        <dbReference type="SAM" id="Phobius"/>
    </source>
</evidence>
<feature type="transmembrane region" description="Helical" evidence="7">
    <location>
        <begin position="7"/>
        <end position="26"/>
    </location>
</feature>
<comment type="caution">
    <text evidence="10">The sequence shown here is derived from an EMBL/GenBank/DDBJ whole genome shotgun (WGS) entry which is preliminary data.</text>
</comment>
<keyword evidence="6 7" id="KW-0472">Membrane</keyword>
<keyword evidence="4 7" id="KW-0812">Transmembrane</keyword>
<evidence type="ECO:0000259" key="9">
    <source>
        <dbReference type="Pfam" id="PF20730"/>
    </source>
</evidence>
<evidence type="ECO:0000256" key="4">
    <source>
        <dbReference type="ARBA" id="ARBA00022692"/>
    </source>
</evidence>
<dbReference type="InterPro" id="IPR023090">
    <property type="entry name" value="UPF0702_alpha/beta_dom_sf"/>
</dbReference>
<evidence type="ECO:0000256" key="3">
    <source>
        <dbReference type="ARBA" id="ARBA00022475"/>
    </source>
</evidence>
<reference evidence="10 11" key="1">
    <citation type="submission" date="2016-11" db="EMBL/GenBank/DDBJ databases">
        <title>Paenibacillus species isolates.</title>
        <authorList>
            <person name="Beno S.M."/>
        </authorList>
    </citation>
    <scope>NUCLEOTIDE SEQUENCE [LARGE SCALE GENOMIC DNA]</scope>
    <source>
        <strain evidence="10 11">FSL H7-0433</strain>
    </source>
</reference>
<evidence type="ECO:0000256" key="6">
    <source>
        <dbReference type="ARBA" id="ARBA00023136"/>
    </source>
</evidence>
<proteinExistence type="inferred from homology"/>
<comment type="subcellular location">
    <subcellularLocation>
        <location evidence="1">Cell membrane</location>
        <topology evidence="1">Multi-pass membrane protein</topology>
    </subcellularLocation>
</comment>
<name>A0ABX3GKS5_9BACL</name>
<dbReference type="PANTHER" id="PTHR34582">
    <property type="entry name" value="UPF0702 TRANSMEMBRANE PROTEIN YCAP"/>
    <property type="match status" value="1"/>
</dbReference>
<evidence type="ECO:0000313" key="11">
    <source>
        <dbReference type="Proteomes" id="UP000187158"/>
    </source>
</evidence>
<dbReference type="Gene3D" id="3.30.240.20">
    <property type="entry name" value="bsu07140 like domains"/>
    <property type="match status" value="2"/>
</dbReference>
<evidence type="ECO:0000256" key="5">
    <source>
        <dbReference type="ARBA" id="ARBA00022989"/>
    </source>
</evidence>
<dbReference type="EMBL" id="MPVP01000206">
    <property type="protein sequence ID" value="OMD21188.1"/>
    <property type="molecule type" value="Genomic_DNA"/>
</dbReference>
<protein>
    <recommendedName>
        <fullName evidence="12">DUF421 domain-containing protein</fullName>
    </recommendedName>
</protein>
<gene>
    <name evidence="10" type="ORF">BSO21_23885</name>
</gene>
<keyword evidence="11" id="KW-1185">Reference proteome</keyword>
<dbReference type="RefSeq" id="WP_076219949.1">
    <property type="nucleotide sequence ID" value="NZ_MPVP01000206.1"/>
</dbReference>
<dbReference type="Pfam" id="PF04239">
    <property type="entry name" value="DUF421"/>
    <property type="match status" value="1"/>
</dbReference>
<sequence length="246" mass="28216">MQVYMDIVLRAFVAMIMLLLIAKILGKQTLSNLTFHDFVTGIILGSIAANLAFNKQLHSSYMILALIVVTVTSFLLSIIALKSRKMRSWISGSPTVLIEDGKILEQNMKKVRYSLDSLDQALREKEIFNLEVVEYAVLEDNGMVSVLKKQEYQYVTRKDLKLLSVPQSFPVELIMDGIVLADNLKDNGLTQEWLENELRRKGKQISDVFYGVRGTQQQLIFDYYEDGIRNLLIKNSFCSYWRLTDT</sequence>